<dbReference type="SUPFAM" id="SSF81301">
    <property type="entry name" value="Nucleotidyltransferase"/>
    <property type="match status" value="1"/>
</dbReference>
<sequence>MFHEMTSALEGFTWERYGVRFALLFGSRARRGVAVKGDWDIAVWPDPRDKYGDLVADLAARLGVREEQIDLVILDDETPCALVLEIAAGKPLYYRDLKEFLDVLYLYVNVCIDHFITLEKVGSWEAQVRRVWQS</sequence>
<name>A4WI55_PYRAR</name>
<dbReference type="PhylomeDB" id="A4WI55"/>
<evidence type="ECO:0000259" key="1">
    <source>
        <dbReference type="Pfam" id="PF18765"/>
    </source>
</evidence>
<dbReference type="KEGG" id="pas:Pars_0474"/>
<dbReference type="InterPro" id="IPR041633">
    <property type="entry name" value="Polbeta"/>
</dbReference>
<dbReference type="HOGENOM" id="CLU_156338_0_0_2"/>
<feature type="domain" description="Polymerase beta nucleotidyltransferase" evidence="1">
    <location>
        <begin position="18"/>
        <end position="96"/>
    </location>
</feature>
<organism evidence="2 3">
    <name type="scientific">Pyrobaculum arsenaticum (strain DSM 13514 / JCM 11321 / PZ6)</name>
    <dbReference type="NCBI Taxonomy" id="340102"/>
    <lineage>
        <taxon>Archaea</taxon>
        <taxon>Thermoproteota</taxon>
        <taxon>Thermoprotei</taxon>
        <taxon>Thermoproteales</taxon>
        <taxon>Thermoproteaceae</taxon>
        <taxon>Pyrobaculum</taxon>
    </lineage>
</organism>
<dbReference type="AlphaFoldDB" id="A4WI55"/>
<accession>A4WI55</accession>
<reference evidence="2 3" key="1">
    <citation type="submission" date="2007-04" db="EMBL/GenBank/DDBJ databases">
        <title>Complete sequence of Pyrobaculum arsenaticum DSM 13514.</title>
        <authorList>
            <consortium name="US DOE Joint Genome Institute"/>
            <person name="Copeland A."/>
            <person name="Lucas S."/>
            <person name="Lapidus A."/>
            <person name="Barry K."/>
            <person name="Glavina del Rio T."/>
            <person name="Dalin E."/>
            <person name="Tice H."/>
            <person name="Pitluck S."/>
            <person name="Chain P."/>
            <person name="Malfatti S."/>
            <person name="Shin M."/>
            <person name="Vergez L."/>
            <person name="Schmutz J."/>
            <person name="Larimer F."/>
            <person name="Land M."/>
            <person name="Hauser L."/>
            <person name="Kyrpides N."/>
            <person name="Mikhailova N."/>
            <person name="Cozen A.E."/>
            <person name="Fitz-Gibbon S.T."/>
            <person name="House C.H."/>
            <person name="Saltikov C."/>
            <person name="Lowe T.M."/>
            <person name="Richardson P."/>
        </authorList>
    </citation>
    <scope>NUCLEOTIDE SEQUENCE [LARGE SCALE GENOMIC DNA]</scope>
    <source>
        <strain evidence="3">ATCC 700994 / DSM 13514 / JCM 11321 / PZ6</strain>
    </source>
</reference>
<dbReference type="GeneID" id="5055173"/>
<dbReference type="CDD" id="cd05403">
    <property type="entry name" value="NT_KNTase_like"/>
    <property type="match status" value="1"/>
</dbReference>
<proteinExistence type="predicted"/>
<dbReference type="Proteomes" id="UP000001567">
    <property type="component" value="Chromosome"/>
</dbReference>
<dbReference type="PANTHER" id="PTHR43852">
    <property type="entry name" value="NUCLEOTIDYLTRANSFERASE"/>
    <property type="match status" value="1"/>
</dbReference>
<gene>
    <name evidence="2" type="ordered locus">Pars_0474</name>
</gene>
<dbReference type="Gene3D" id="3.30.460.10">
    <property type="entry name" value="Beta Polymerase, domain 2"/>
    <property type="match status" value="1"/>
</dbReference>
<dbReference type="Pfam" id="PF18765">
    <property type="entry name" value="Polbeta"/>
    <property type="match status" value="1"/>
</dbReference>
<evidence type="ECO:0000313" key="2">
    <source>
        <dbReference type="EMBL" id="ABP50072.1"/>
    </source>
</evidence>
<dbReference type="EMBL" id="CP000660">
    <property type="protein sequence ID" value="ABP50072.1"/>
    <property type="molecule type" value="Genomic_DNA"/>
</dbReference>
<dbReference type="RefSeq" id="WP_011899979.1">
    <property type="nucleotide sequence ID" value="NC_009376.1"/>
</dbReference>
<dbReference type="InterPro" id="IPR043519">
    <property type="entry name" value="NT_sf"/>
</dbReference>
<dbReference type="PANTHER" id="PTHR43852:SF3">
    <property type="entry name" value="NUCLEOTIDYLTRANSFERASE"/>
    <property type="match status" value="1"/>
</dbReference>
<dbReference type="STRING" id="340102.Pars_0474"/>
<protein>
    <recommendedName>
        <fullName evidence="1">Polymerase beta nucleotidyltransferase domain-containing protein</fullName>
    </recommendedName>
</protein>
<evidence type="ECO:0000313" key="3">
    <source>
        <dbReference type="Proteomes" id="UP000001567"/>
    </source>
</evidence>
<dbReference type="InterPro" id="IPR052930">
    <property type="entry name" value="TA_antitoxin_MntA"/>
</dbReference>